<gene>
    <name evidence="1" type="ORF">A2843_02195</name>
</gene>
<organism evidence="1 2">
    <name type="scientific">Candidatus Wildermuthbacteria bacterium RIFCSPHIGHO2_01_FULL_48_27b</name>
    <dbReference type="NCBI Taxonomy" id="1802447"/>
    <lineage>
        <taxon>Bacteria</taxon>
        <taxon>Candidatus Wildermuthiibacteriota</taxon>
    </lineage>
</organism>
<reference evidence="1 2" key="1">
    <citation type="journal article" date="2016" name="Nat. Commun.">
        <title>Thousands of microbial genomes shed light on interconnected biogeochemical processes in an aquifer system.</title>
        <authorList>
            <person name="Anantharaman K."/>
            <person name="Brown C.T."/>
            <person name="Hug L.A."/>
            <person name="Sharon I."/>
            <person name="Castelle C.J."/>
            <person name="Probst A.J."/>
            <person name="Thomas B.C."/>
            <person name="Singh A."/>
            <person name="Wilkins M.J."/>
            <person name="Karaoz U."/>
            <person name="Brodie E.L."/>
            <person name="Williams K.H."/>
            <person name="Hubbard S.S."/>
            <person name="Banfield J.F."/>
        </authorList>
    </citation>
    <scope>NUCLEOTIDE SEQUENCE [LARGE SCALE GENOMIC DNA]</scope>
</reference>
<evidence type="ECO:0000313" key="1">
    <source>
        <dbReference type="EMBL" id="OHA64234.1"/>
    </source>
</evidence>
<protein>
    <submittedName>
        <fullName evidence="1">Uncharacterized protein</fullName>
    </submittedName>
</protein>
<dbReference type="EMBL" id="MHTS01000019">
    <property type="protein sequence ID" value="OHA64234.1"/>
    <property type="molecule type" value="Genomic_DNA"/>
</dbReference>
<dbReference type="AlphaFoldDB" id="A0A1G2QUE6"/>
<proteinExistence type="predicted"/>
<sequence>MPRRQISEEEYEAYAAEFNRRSTLAQEKGEEIRKTLEPKLIAEGFKGWHAYVDVYTGRYVVGRDYEEAAKKAKAELGSGRLCWGFDIGVPPQIYLGGAFLSKEVA</sequence>
<accession>A0A1G2QUE6</accession>
<name>A0A1G2QUE6_9BACT</name>
<dbReference type="Proteomes" id="UP000178170">
    <property type="component" value="Unassembled WGS sequence"/>
</dbReference>
<comment type="caution">
    <text evidence="1">The sequence shown here is derived from an EMBL/GenBank/DDBJ whole genome shotgun (WGS) entry which is preliminary data.</text>
</comment>
<evidence type="ECO:0000313" key="2">
    <source>
        <dbReference type="Proteomes" id="UP000178170"/>
    </source>
</evidence>